<dbReference type="CDD" id="cd07829">
    <property type="entry name" value="STKc_CDK_like"/>
    <property type="match status" value="1"/>
</dbReference>
<feature type="non-terminal residue" evidence="11">
    <location>
        <position position="1"/>
    </location>
</feature>
<evidence type="ECO:0000256" key="6">
    <source>
        <dbReference type="ARBA" id="ARBA00022777"/>
    </source>
</evidence>
<proteinExistence type="inferred from homology"/>
<evidence type="ECO:0000313" key="12">
    <source>
        <dbReference type="Proteomes" id="UP001431209"/>
    </source>
</evidence>
<dbReference type="Proteomes" id="UP001431209">
    <property type="component" value="Unassembled WGS sequence"/>
</dbReference>
<protein>
    <recommendedName>
        <fullName evidence="2">cyclin-dependent kinase</fullName>
        <ecNumber evidence="2">2.7.11.22</ecNumber>
    </recommendedName>
</protein>
<dbReference type="SMART" id="SM00220">
    <property type="entry name" value="S_TKc"/>
    <property type="match status" value="1"/>
</dbReference>
<reference evidence="11 12" key="1">
    <citation type="submission" date="2024-03" db="EMBL/GenBank/DDBJ databases">
        <title>The Acrasis kona genome and developmental transcriptomes reveal deep origins of eukaryotic multicellular pathways.</title>
        <authorList>
            <person name="Sheikh S."/>
            <person name="Fu C.-J."/>
            <person name="Brown M.W."/>
            <person name="Baldauf S.L."/>
        </authorList>
    </citation>
    <scope>NUCLEOTIDE SEQUENCE [LARGE SCALE GENOMIC DNA]</scope>
    <source>
        <strain evidence="11 12">ATCC MYA-3509</strain>
    </source>
</reference>
<dbReference type="InterPro" id="IPR008271">
    <property type="entry name" value="Ser/Thr_kinase_AS"/>
</dbReference>
<evidence type="ECO:0000256" key="2">
    <source>
        <dbReference type="ARBA" id="ARBA00012425"/>
    </source>
</evidence>
<dbReference type="GO" id="GO:0005634">
    <property type="term" value="C:nucleus"/>
    <property type="evidence" value="ECO:0007669"/>
    <property type="project" value="TreeGrafter"/>
</dbReference>
<comment type="similarity">
    <text evidence="1">Belongs to the protein kinase superfamily. CMGC Ser/Thr protein kinase family. CDC2/CDKX subfamily.</text>
</comment>
<keyword evidence="5" id="KW-0547">Nucleotide-binding</keyword>
<evidence type="ECO:0000256" key="1">
    <source>
        <dbReference type="ARBA" id="ARBA00006485"/>
    </source>
</evidence>
<evidence type="ECO:0000256" key="7">
    <source>
        <dbReference type="ARBA" id="ARBA00022840"/>
    </source>
</evidence>
<dbReference type="EC" id="2.7.11.22" evidence="2"/>
<evidence type="ECO:0000256" key="5">
    <source>
        <dbReference type="ARBA" id="ARBA00022741"/>
    </source>
</evidence>
<gene>
    <name evidence="11" type="ORF">AKO1_008924</name>
</gene>
<feature type="domain" description="Protein kinase" evidence="10">
    <location>
        <begin position="48"/>
        <end position="336"/>
    </location>
</feature>
<dbReference type="InterPro" id="IPR011009">
    <property type="entry name" value="Kinase-like_dom_sf"/>
</dbReference>
<keyword evidence="6 11" id="KW-0418">Kinase</keyword>
<evidence type="ECO:0000256" key="8">
    <source>
        <dbReference type="ARBA" id="ARBA00047811"/>
    </source>
</evidence>
<dbReference type="GO" id="GO:0004693">
    <property type="term" value="F:cyclin-dependent protein serine/threonine kinase activity"/>
    <property type="evidence" value="ECO:0007669"/>
    <property type="project" value="UniProtKB-EC"/>
</dbReference>
<name>A0AAW2ZED4_9EUKA</name>
<dbReference type="PANTHER" id="PTHR24056">
    <property type="entry name" value="CELL DIVISION PROTEIN KINASE"/>
    <property type="match status" value="1"/>
</dbReference>
<evidence type="ECO:0000256" key="3">
    <source>
        <dbReference type="ARBA" id="ARBA00022527"/>
    </source>
</evidence>
<dbReference type="EMBL" id="JAOPGA020001408">
    <property type="protein sequence ID" value="KAL0488126.1"/>
    <property type="molecule type" value="Genomic_DNA"/>
</dbReference>
<dbReference type="InterPro" id="IPR050108">
    <property type="entry name" value="CDK"/>
</dbReference>
<dbReference type="GO" id="GO:0000307">
    <property type="term" value="C:cyclin-dependent protein kinase holoenzyme complex"/>
    <property type="evidence" value="ECO:0007669"/>
    <property type="project" value="TreeGrafter"/>
</dbReference>
<evidence type="ECO:0000313" key="11">
    <source>
        <dbReference type="EMBL" id="KAL0488126.1"/>
    </source>
</evidence>
<comment type="catalytic activity">
    <reaction evidence="8">
        <text>L-threonyl-[protein] + ATP = O-phospho-L-threonyl-[protein] + ADP + H(+)</text>
        <dbReference type="Rhea" id="RHEA:46608"/>
        <dbReference type="Rhea" id="RHEA-COMP:11060"/>
        <dbReference type="Rhea" id="RHEA-COMP:11605"/>
        <dbReference type="ChEBI" id="CHEBI:15378"/>
        <dbReference type="ChEBI" id="CHEBI:30013"/>
        <dbReference type="ChEBI" id="CHEBI:30616"/>
        <dbReference type="ChEBI" id="CHEBI:61977"/>
        <dbReference type="ChEBI" id="CHEBI:456216"/>
        <dbReference type="EC" id="2.7.11.22"/>
    </reaction>
</comment>
<dbReference type="AlphaFoldDB" id="A0AAW2ZED4"/>
<sequence length="343" mass="39841">RFVHYQYPKNTLLQKHRIQIIKAHDYTTGSPKPLSEDRENRRRNIWKYVFISVKFVDSKEVVYKAVDESTGINVALKVGSELDADENQGILPTTLREISLLKDLDHSNVVTLYDVVHSGKSIYLVYELLDQDLKNFIDIRNERKEVLPMPLVKSYLYQILKGIAYCHSNRVLHRDIKPQNLLLEKQTGRIKIADFGLSRPFGDYRTITFTHEVVTLYYRAPEIILGSKYYGTPVDIWSIGCIFAELVTLTPLFHGDSEVDVLYKIFNTLGTPNEQNWPGVSKLEHFNMNFPKWNQNCLRTVVPQLDDLGIDLLCKLLVYSPKDRISARQALFHPFFEDLIENY</sequence>
<dbReference type="GO" id="GO:0000082">
    <property type="term" value="P:G1/S transition of mitotic cell cycle"/>
    <property type="evidence" value="ECO:0007669"/>
    <property type="project" value="TreeGrafter"/>
</dbReference>
<keyword evidence="12" id="KW-1185">Reference proteome</keyword>
<comment type="catalytic activity">
    <reaction evidence="9">
        <text>L-seryl-[protein] + ATP = O-phospho-L-seryl-[protein] + ADP + H(+)</text>
        <dbReference type="Rhea" id="RHEA:17989"/>
        <dbReference type="Rhea" id="RHEA-COMP:9863"/>
        <dbReference type="Rhea" id="RHEA-COMP:11604"/>
        <dbReference type="ChEBI" id="CHEBI:15378"/>
        <dbReference type="ChEBI" id="CHEBI:29999"/>
        <dbReference type="ChEBI" id="CHEBI:30616"/>
        <dbReference type="ChEBI" id="CHEBI:83421"/>
        <dbReference type="ChEBI" id="CHEBI:456216"/>
        <dbReference type="EC" id="2.7.11.22"/>
    </reaction>
</comment>
<dbReference type="GO" id="GO:0005737">
    <property type="term" value="C:cytoplasm"/>
    <property type="evidence" value="ECO:0007669"/>
    <property type="project" value="TreeGrafter"/>
</dbReference>
<accession>A0AAW2ZED4</accession>
<dbReference type="Pfam" id="PF00069">
    <property type="entry name" value="Pkinase"/>
    <property type="match status" value="1"/>
</dbReference>
<dbReference type="PROSITE" id="PS00108">
    <property type="entry name" value="PROTEIN_KINASE_ST"/>
    <property type="match status" value="1"/>
</dbReference>
<evidence type="ECO:0000259" key="10">
    <source>
        <dbReference type="PROSITE" id="PS50011"/>
    </source>
</evidence>
<dbReference type="Gene3D" id="3.30.200.20">
    <property type="entry name" value="Phosphorylase Kinase, domain 1"/>
    <property type="match status" value="1"/>
</dbReference>
<dbReference type="PROSITE" id="PS50011">
    <property type="entry name" value="PROTEIN_KINASE_DOM"/>
    <property type="match status" value="1"/>
</dbReference>
<keyword evidence="4" id="KW-0808">Transferase</keyword>
<dbReference type="PANTHER" id="PTHR24056:SF254">
    <property type="entry name" value="CYCLIN-DEPENDENT KINASE 2"/>
    <property type="match status" value="1"/>
</dbReference>
<evidence type="ECO:0000256" key="4">
    <source>
        <dbReference type="ARBA" id="ARBA00022679"/>
    </source>
</evidence>
<dbReference type="SUPFAM" id="SSF56112">
    <property type="entry name" value="Protein kinase-like (PK-like)"/>
    <property type="match status" value="1"/>
</dbReference>
<keyword evidence="3" id="KW-0723">Serine/threonine-protein kinase</keyword>
<dbReference type="GO" id="GO:0030332">
    <property type="term" value="F:cyclin binding"/>
    <property type="evidence" value="ECO:0007669"/>
    <property type="project" value="TreeGrafter"/>
</dbReference>
<dbReference type="InterPro" id="IPR000719">
    <property type="entry name" value="Prot_kinase_dom"/>
</dbReference>
<dbReference type="GO" id="GO:0005524">
    <property type="term" value="F:ATP binding"/>
    <property type="evidence" value="ECO:0007669"/>
    <property type="project" value="UniProtKB-KW"/>
</dbReference>
<organism evidence="11 12">
    <name type="scientific">Acrasis kona</name>
    <dbReference type="NCBI Taxonomy" id="1008807"/>
    <lineage>
        <taxon>Eukaryota</taxon>
        <taxon>Discoba</taxon>
        <taxon>Heterolobosea</taxon>
        <taxon>Tetramitia</taxon>
        <taxon>Eutetramitia</taxon>
        <taxon>Acrasidae</taxon>
        <taxon>Acrasis</taxon>
    </lineage>
</organism>
<dbReference type="GO" id="GO:0007165">
    <property type="term" value="P:signal transduction"/>
    <property type="evidence" value="ECO:0007669"/>
    <property type="project" value="TreeGrafter"/>
</dbReference>
<evidence type="ECO:0000256" key="9">
    <source>
        <dbReference type="ARBA" id="ARBA00048367"/>
    </source>
</evidence>
<comment type="caution">
    <text evidence="11">The sequence shown here is derived from an EMBL/GenBank/DDBJ whole genome shotgun (WGS) entry which is preliminary data.</text>
</comment>
<dbReference type="FunFam" id="1.10.510.10:FF:000574">
    <property type="entry name" value="Cell division related protein kinase 2"/>
    <property type="match status" value="1"/>
</dbReference>
<keyword evidence="7" id="KW-0067">ATP-binding</keyword>
<dbReference type="GO" id="GO:0010468">
    <property type="term" value="P:regulation of gene expression"/>
    <property type="evidence" value="ECO:0007669"/>
    <property type="project" value="TreeGrafter"/>
</dbReference>
<dbReference type="GO" id="GO:0010389">
    <property type="term" value="P:regulation of G2/M transition of mitotic cell cycle"/>
    <property type="evidence" value="ECO:0007669"/>
    <property type="project" value="TreeGrafter"/>
</dbReference>
<dbReference type="Gene3D" id="1.10.510.10">
    <property type="entry name" value="Transferase(Phosphotransferase) domain 1"/>
    <property type="match status" value="1"/>
</dbReference>